<gene>
    <name evidence="2" type="ORF">WNY59_07255</name>
</gene>
<organism evidence="2 3">
    <name type="scientific">Ahrensia kielensis</name>
    <dbReference type="NCBI Taxonomy" id="76980"/>
    <lineage>
        <taxon>Bacteria</taxon>
        <taxon>Pseudomonadati</taxon>
        <taxon>Pseudomonadota</taxon>
        <taxon>Alphaproteobacteria</taxon>
        <taxon>Hyphomicrobiales</taxon>
        <taxon>Ahrensiaceae</taxon>
        <taxon>Ahrensia</taxon>
    </lineage>
</organism>
<dbReference type="Gene3D" id="3.50.50.60">
    <property type="entry name" value="FAD/NAD(P)-binding domain"/>
    <property type="match status" value="1"/>
</dbReference>
<keyword evidence="3" id="KW-1185">Reference proteome</keyword>
<dbReference type="PANTHER" id="PTHR42923">
    <property type="entry name" value="PROTOPORPHYRINOGEN OXIDASE"/>
    <property type="match status" value="1"/>
</dbReference>
<dbReference type="RefSeq" id="WP_342847900.1">
    <property type="nucleotide sequence ID" value="NZ_JBBMQO010000003.1"/>
</dbReference>
<feature type="domain" description="Amine oxidase" evidence="1">
    <location>
        <begin position="32"/>
        <end position="297"/>
    </location>
</feature>
<name>A0ABU9T5H4_9HYPH</name>
<dbReference type="InterPro" id="IPR002937">
    <property type="entry name" value="Amino_oxidase"/>
</dbReference>
<accession>A0ABU9T5H4</accession>
<dbReference type="InterPro" id="IPR036188">
    <property type="entry name" value="FAD/NAD-bd_sf"/>
</dbReference>
<dbReference type="InterPro" id="IPR050464">
    <property type="entry name" value="Zeta_carotene_desat/Oxidored"/>
</dbReference>
<dbReference type="Gene3D" id="1.10.405.20">
    <property type="match status" value="1"/>
</dbReference>
<evidence type="ECO:0000313" key="2">
    <source>
        <dbReference type="EMBL" id="MEM5501386.1"/>
    </source>
</evidence>
<proteinExistence type="predicted"/>
<comment type="caution">
    <text evidence="2">The sequence shown here is derived from an EMBL/GenBank/DDBJ whole genome shotgun (WGS) entry which is preliminary data.</text>
</comment>
<evidence type="ECO:0000259" key="1">
    <source>
        <dbReference type="Pfam" id="PF01593"/>
    </source>
</evidence>
<reference evidence="2 3" key="1">
    <citation type="submission" date="2024-03" db="EMBL/GenBank/DDBJ databases">
        <title>Community enrichment and isolation of bacterial strains for fucoidan degradation.</title>
        <authorList>
            <person name="Sichert A."/>
        </authorList>
    </citation>
    <scope>NUCLEOTIDE SEQUENCE [LARGE SCALE GENOMIC DNA]</scope>
    <source>
        <strain evidence="2 3">AS62</strain>
    </source>
</reference>
<dbReference type="SUPFAM" id="SSF51905">
    <property type="entry name" value="FAD/NAD(P)-binding domain"/>
    <property type="match status" value="1"/>
</dbReference>
<evidence type="ECO:0000313" key="3">
    <source>
        <dbReference type="Proteomes" id="UP001477870"/>
    </source>
</evidence>
<sequence>MNINTPAPRKKIAVIGSGISGAAGAWSLNFTQDVTLYESEDRAGGHTCTVDVDYDGTAIAVDVGFIVFNERNYPNLCALFDFLGVKSEETNMSFALSLNGGQREWCGISLSTVFSQKANIFSPSFLWMLREVVRFNKQCLKDRDSGYIGTMTIGQYLNKRKFSKRFQDDYLIPMAAAIWSTPKIKMLAFPALSFIQFFENHRLLELEPPTWRTVSGGSRNYHQKLLSALGDSVKLNTQITALHNNDDGSASLTDQNGKIEHFDAVVFACHSDQARAILAAGNGPLETQSVLSDIKYKPNRVVLHRDVSFMPKRTKAWAAWNYIRETEANGDESEICLTYWMNRLQNIDSSKPLFVTLNPTREPDPAKVFGEWSFDHPQYDQAAFDAQKRIEFLQGKDNIYFAGAWTGFGFHEDGLRSGLEAAEALGGHVPWRSALPAALPIAVAAE</sequence>
<dbReference type="EMBL" id="JBBMQO010000003">
    <property type="protein sequence ID" value="MEM5501386.1"/>
    <property type="molecule type" value="Genomic_DNA"/>
</dbReference>
<dbReference type="PANTHER" id="PTHR42923:SF17">
    <property type="entry name" value="AMINE OXIDASE DOMAIN-CONTAINING PROTEIN"/>
    <property type="match status" value="1"/>
</dbReference>
<dbReference type="Pfam" id="PF01593">
    <property type="entry name" value="Amino_oxidase"/>
    <property type="match status" value="1"/>
</dbReference>
<dbReference type="Gene3D" id="3.30.70.1990">
    <property type="match status" value="1"/>
</dbReference>
<protein>
    <submittedName>
        <fullName evidence="2">FAD-dependent oxidoreductase</fullName>
    </submittedName>
</protein>
<dbReference type="Proteomes" id="UP001477870">
    <property type="component" value="Unassembled WGS sequence"/>
</dbReference>